<keyword evidence="9" id="KW-1185">Reference proteome</keyword>
<evidence type="ECO:0000313" key="9">
    <source>
        <dbReference type="Proteomes" id="UP000712157"/>
    </source>
</evidence>
<dbReference type="InterPro" id="IPR052518">
    <property type="entry name" value="CHR_Transporter"/>
</dbReference>
<comment type="subcellular location">
    <subcellularLocation>
        <location evidence="1">Cell membrane</location>
        <topology evidence="1">Multi-pass membrane protein</topology>
    </subcellularLocation>
</comment>
<organism evidence="8 9">
    <name type="scientific">Diplocloster agilis</name>
    <dbReference type="NCBI Taxonomy" id="2850323"/>
    <lineage>
        <taxon>Bacteria</taxon>
        <taxon>Bacillati</taxon>
        <taxon>Bacillota</taxon>
        <taxon>Clostridia</taxon>
        <taxon>Lachnospirales</taxon>
        <taxon>Lachnospiraceae</taxon>
        <taxon>Diplocloster</taxon>
    </lineage>
</organism>
<comment type="similarity">
    <text evidence="2">Belongs to the chromate ion transporter (CHR) (TC 2.A.51) family.</text>
</comment>
<comment type="caution">
    <text evidence="8">The sequence shown here is derived from an EMBL/GenBank/DDBJ whole genome shotgun (WGS) entry which is preliminary data.</text>
</comment>
<feature type="transmembrane region" description="Helical" evidence="7">
    <location>
        <begin position="145"/>
        <end position="170"/>
    </location>
</feature>
<evidence type="ECO:0000256" key="7">
    <source>
        <dbReference type="SAM" id="Phobius"/>
    </source>
</evidence>
<evidence type="ECO:0000256" key="2">
    <source>
        <dbReference type="ARBA" id="ARBA00005262"/>
    </source>
</evidence>
<evidence type="ECO:0000256" key="6">
    <source>
        <dbReference type="ARBA" id="ARBA00023136"/>
    </source>
</evidence>
<feature type="transmembrane region" description="Helical" evidence="7">
    <location>
        <begin position="80"/>
        <end position="100"/>
    </location>
</feature>
<keyword evidence="3" id="KW-1003">Cell membrane</keyword>
<dbReference type="EMBL" id="JAHQCW010000006">
    <property type="protein sequence ID" value="MBU9735983.1"/>
    <property type="molecule type" value="Genomic_DNA"/>
</dbReference>
<name>A0A949JVM6_9FIRM</name>
<protein>
    <submittedName>
        <fullName evidence="8">Chromate transporter</fullName>
    </submittedName>
</protein>
<dbReference type="AlphaFoldDB" id="A0A949JVM6"/>
<dbReference type="InterPro" id="IPR003370">
    <property type="entry name" value="Chromate_transpt"/>
</dbReference>
<dbReference type="PANTHER" id="PTHR43663">
    <property type="entry name" value="CHROMATE TRANSPORT PROTEIN-RELATED"/>
    <property type="match status" value="1"/>
</dbReference>
<keyword evidence="6 7" id="KW-0472">Membrane</keyword>
<evidence type="ECO:0000256" key="4">
    <source>
        <dbReference type="ARBA" id="ARBA00022692"/>
    </source>
</evidence>
<evidence type="ECO:0000256" key="1">
    <source>
        <dbReference type="ARBA" id="ARBA00004651"/>
    </source>
</evidence>
<keyword evidence="4 7" id="KW-0812">Transmembrane</keyword>
<dbReference type="GO" id="GO:0015109">
    <property type="term" value="F:chromate transmembrane transporter activity"/>
    <property type="evidence" value="ECO:0007669"/>
    <property type="project" value="InterPro"/>
</dbReference>
<gene>
    <name evidence="8" type="ORF">KTH89_05495</name>
</gene>
<dbReference type="PANTHER" id="PTHR43663:SF1">
    <property type="entry name" value="CHROMATE TRANSPORTER"/>
    <property type="match status" value="1"/>
</dbReference>
<evidence type="ECO:0000256" key="5">
    <source>
        <dbReference type="ARBA" id="ARBA00022989"/>
    </source>
</evidence>
<accession>A0A949JVM6</accession>
<dbReference type="RefSeq" id="WP_238720967.1">
    <property type="nucleotide sequence ID" value="NZ_JAHQCW010000006.1"/>
</dbReference>
<dbReference type="GO" id="GO:0005886">
    <property type="term" value="C:plasma membrane"/>
    <property type="evidence" value="ECO:0007669"/>
    <property type="project" value="UniProtKB-SubCell"/>
</dbReference>
<keyword evidence="5 7" id="KW-1133">Transmembrane helix</keyword>
<feature type="transmembrane region" description="Helical" evidence="7">
    <location>
        <begin position="12"/>
        <end position="34"/>
    </location>
</feature>
<evidence type="ECO:0000256" key="3">
    <source>
        <dbReference type="ARBA" id="ARBA00022475"/>
    </source>
</evidence>
<evidence type="ECO:0000313" key="8">
    <source>
        <dbReference type="EMBL" id="MBU9735983.1"/>
    </source>
</evidence>
<sequence length="191" mass="20937">MKSNTFKNLPWLFGIHFFISAFTFGGGYVVIPMIRRYFVEKKQLFSEEELLEMAAIAQSSPGAIAVNLSVLSGYRTLGRLGAAVSCIASVLPPLLLISMISIGYDAFSSSRVVSAILKGMEAGVAALIVDMTIDMCRTIFRERRLILTLLVPATFLASSVFHINVCLLIPGSALLCLAECKIREQVRRRVS</sequence>
<reference evidence="8" key="1">
    <citation type="submission" date="2021-06" db="EMBL/GenBank/DDBJ databases">
        <title>Description of novel taxa of the family Lachnospiraceae.</title>
        <authorList>
            <person name="Chaplin A.V."/>
            <person name="Sokolova S.R."/>
            <person name="Pikina A.P."/>
            <person name="Korzhanova M."/>
            <person name="Belova V."/>
            <person name="Korostin D."/>
            <person name="Efimov B.A."/>
        </authorList>
    </citation>
    <scope>NUCLEOTIDE SEQUENCE</scope>
    <source>
        <strain evidence="8">ASD5720</strain>
    </source>
</reference>
<proteinExistence type="inferred from homology"/>
<dbReference type="Pfam" id="PF02417">
    <property type="entry name" value="Chromate_transp"/>
    <property type="match status" value="1"/>
</dbReference>
<dbReference type="Proteomes" id="UP000712157">
    <property type="component" value="Unassembled WGS sequence"/>
</dbReference>